<dbReference type="InterPro" id="IPR000719">
    <property type="entry name" value="Prot_kinase_dom"/>
</dbReference>
<evidence type="ECO:0000256" key="1">
    <source>
        <dbReference type="SAM" id="SignalP"/>
    </source>
</evidence>
<sequence>MRFPTIQLVGLMGFQAVFGHPAPANKLHNDLGKRSAAAFASGNALVQRGIKGELYKMEITVGDKIATGTDGTVYKATVPDSPGFDSSTTFAYKTDYANPASVKTEYAAYKAIDGQKIGPGFEAIVYDEESENVDESGVLLEYWDTTPTDKSSKDHAKGAMKALKAMHDIGWVHGDAWSVNNVLVGKSDGQVRLVDFAKSEKTNDARKMEEDIDALKSAFDGVEWDGDEVKE</sequence>
<protein>
    <submittedName>
        <fullName evidence="3">Uu.00g116670.m01.CDS01</fullName>
    </submittedName>
</protein>
<proteinExistence type="predicted"/>
<evidence type="ECO:0000313" key="4">
    <source>
        <dbReference type="Proteomes" id="UP001295740"/>
    </source>
</evidence>
<name>A0AAI8YEF7_9PEZI</name>
<dbReference type="InterPro" id="IPR011009">
    <property type="entry name" value="Kinase-like_dom_sf"/>
</dbReference>
<dbReference type="GO" id="GO:0004672">
    <property type="term" value="F:protein kinase activity"/>
    <property type="evidence" value="ECO:0007669"/>
    <property type="project" value="InterPro"/>
</dbReference>
<keyword evidence="4" id="KW-1185">Reference proteome</keyword>
<dbReference type="EMBL" id="CAUWAG010000006">
    <property type="protein sequence ID" value="CAJ2504273.1"/>
    <property type="molecule type" value="Genomic_DNA"/>
</dbReference>
<evidence type="ECO:0000313" key="3">
    <source>
        <dbReference type="EMBL" id="CAJ2504273.1"/>
    </source>
</evidence>
<feature type="signal peptide" evidence="1">
    <location>
        <begin position="1"/>
        <end position="19"/>
    </location>
</feature>
<dbReference type="GO" id="GO:0005524">
    <property type="term" value="F:ATP binding"/>
    <property type="evidence" value="ECO:0007669"/>
    <property type="project" value="InterPro"/>
</dbReference>
<dbReference type="AlphaFoldDB" id="A0AAI8YEF7"/>
<comment type="caution">
    <text evidence="3">The sequence shown here is derived from an EMBL/GenBank/DDBJ whole genome shotgun (WGS) entry which is preliminary data.</text>
</comment>
<dbReference type="Pfam" id="PF06293">
    <property type="entry name" value="Kdo"/>
    <property type="match status" value="1"/>
</dbReference>
<dbReference type="PROSITE" id="PS50011">
    <property type="entry name" value="PROTEIN_KINASE_DOM"/>
    <property type="match status" value="1"/>
</dbReference>
<evidence type="ECO:0000259" key="2">
    <source>
        <dbReference type="PROSITE" id="PS50011"/>
    </source>
</evidence>
<organism evidence="3 4">
    <name type="scientific">Anthostomella pinea</name>
    <dbReference type="NCBI Taxonomy" id="933095"/>
    <lineage>
        <taxon>Eukaryota</taxon>
        <taxon>Fungi</taxon>
        <taxon>Dikarya</taxon>
        <taxon>Ascomycota</taxon>
        <taxon>Pezizomycotina</taxon>
        <taxon>Sordariomycetes</taxon>
        <taxon>Xylariomycetidae</taxon>
        <taxon>Xylariales</taxon>
        <taxon>Xylariaceae</taxon>
        <taxon>Anthostomella</taxon>
    </lineage>
</organism>
<dbReference type="Proteomes" id="UP001295740">
    <property type="component" value="Unassembled WGS sequence"/>
</dbReference>
<accession>A0AAI8YEF7</accession>
<reference evidence="3" key="1">
    <citation type="submission" date="2023-10" db="EMBL/GenBank/DDBJ databases">
        <authorList>
            <person name="Hackl T."/>
        </authorList>
    </citation>
    <scope>NUCLEOTIDE SEQUENCE</scope>
</reference>
<dbReference type="SUPFAM" id="SSF56112">
    <property type="entry name" value="Protein kinase-like (PK-like)"/>
    <property type="match status" value="1"/>
</dbReference>
<feature type="domain" description="Protein kinase" evidence="2">
    <location>
        <begin position="59"/>
        <end position="231"/>
    </location>
</feature>
<gene>
    <name evidence="3" type="ORF">KHLLAP_LOCUS4741</name>
</gene>
<feature type="chain" id="PRO_5042528837" evidence="1">
    <location>
        <begin position="20"/>
        <end position="231"/>
    </location>
</feature>
<keyword evidence="1" id="KW-0732">Signal</keyword>
<dbReference type="Gene3D" id="1.10.510.10">
    <property type="entry name" value="Transferase(Phosphotransferase) domain 1"/>
    <property type="match status" value="1"/>
</dbReference>